<evidence type="ECO:0000256" key="7">
    <source>
        <dbReference type="ARBA" id="ARBA00022989"/>
    </source>
</evidence>
<dbReference type="GO" id="GO:0015423">
    <property type="term" value="F:ABC-type maltose transporter activity"/>
    <property type="evidence" value="ECO:0007669"/>
    <property type="project" value="TreeGrafter"/>
</dbReference>
<dbReference type="KEGG" id="acae:HYG86_12200"/>
<keyword evidence="4" id="KW-1003">Cell membrane</keyword>
<feature type="transmembrane region" description="Helical" evidence="9">
    <location>
        <begin position="678"/>
        <end position="699"/>
    </location>
</feature>
<name>A0A7G9W9W1_ALKCA</name>
<protein>
    <submittedName>
        <fullName evidence="12">ABC transporter permease subunit</fullName>
    </submittedName>
</protein>
<organism evidence="12 13">
    <name type="scientific">Alkalicella caledoniensis</name>
    <dbReference type="NCBI Taxonomy" id="2731377"/>
    <lineage>
        <taxon>Bacteria</taxon>
        <taxon>Bacillati</taxon>
        <taxon>Bacillota</taxon>
        <taxon>Clostridia</taxon>
        <taxon>Eubacteriales</taxon>
        <taxon>Proteinivoracaceae</taxon>
        <taxon>Alkalicella</taxon>
    </lineage>
</organism>
<keyword evidence="10" id="KW-0175">Coiled coil</keyword>
<proteinExistence type="inferred from homology"/>
<feature type="transmembrane region" description="Helical" evidence="9">
    <location>
        <begin position="356"/>
        <end position="381"/>
    </location>
</feature>
<evidence type="ECO:0000256" key="4">
    <source>
        <dbReference type="ARBA" id="ARBA00022475"/>
    </source>
</evidence>
<evidence type="ECO:0000313" key="13">
    <source>
        <dbReference type="Proteomes" id="UP000516160"/>
    </source>
</evidence>
<dbReference type="SUPFAM" id="SSF161098">
    <property type="entry name" value="MetI-like"/>
    <property type="match status" value="1"/>
</dbReference>
<keyword evidence="6 9" id="KW-0812">Transmembrane</keyword>
<feature type="transmembrane region" description="Helical" evidence="9">
    <location>
        <begin position="420"/>
        <end position="441"/>
    </location>
</feature>
<keyword evidence="7 9" id="KW-1133">Transmembrane helix</keyword>
<keyword evidence="8 9" id="KW-0472">Membrane</keyword>
<feature type="transmembrane region" description="Helical" evidence="9">
    <location>
        <begin position="612"/>
        <end position="631"/>
    </location>
</feature>
<evidence type="ECO:0000256" key="8">
    <source>
        <dbReference type="ARBA" id="ARBA00023136"/>
    </source>
</evidence>
<dbReference type="CDD" id="cd06261">
    <property type="entry name" value="TM_PBP2"/>
    <property type="match status" value="1"/>
</dbReference>
<feature type="domain" description="ABC transmembrane type-1" evidence="11">
    <location>
        <begin position="477"/>
        <end position="697"/>
    </location>
</feature>
<dbReference type="GO" id="GO:0042956">
    <property type="term" value="P:maltodextrin transmembrane transport"/>
    <property type="evidence" value="ECO:0007669"/>
    <property type="project" value="TreeGrafter"/>
</dbReference>
<dbReference type="PROSITE" id="PS50928">
    <property type="entry name" value="ABC_TM1"/>
    <property type="match status" value="1"/>
</dbReference>
<accession>A0A7G9W9W1</accession>
<sequence>MKANSCKGGSTLAKHKQFLYDDIGNEYQRKNLYLLELALLENKIEGADNANKDKLKAELAELTKSKATHPYNQKLREYETKERDFLKALKEKKRAYIKDLKKETDMAYRMKNLKVQLLDAQEKNSFYGKYIELCYDAELSFDESKLKLKHIPEIIATLEQNQRDLAEAIKESSNIDQQKEVKANSEIRKYKEDQKVLLQENKKRLKQKKKQGTISQKAMKNGFSELKTKFKKALAIKKFESPKRANKELIANKKYEIRNGTKRMLNVLYADIADVRRKTPMETKKQSPIFAYLTFLIPGLGQLLNKQYVKAAMFFVASIFIYFAAVPYALGYGNYQGEGIAGLISLAEGGARIHKSLIFMIEGIIALFLSIIAIGLIVVSFNDVLKVEKQKILGIRPKNWFETRSGITQEGFPYLVSFPALFVTVFIVMVPVLTTVLLSFTNMGPQTQSKFTWVGVENYKRIFLGQGLAGSTFWLILFWTVIWTLAATTLAILIGFLLAIIANNERIIGKKFFRTIYLLPWAVPAFITIMFFSIMFSPRGALTQIIENITGISVVVKYSPTLTRLTLIALQGWLGSAYVFLLTTGVLQAIPGDLYEAADMDGASSWQKLRRITIPIVLFQIAPLLVTQYTFNFNNFSIIYLFNGGGPFNPVKYGNLAGSSDLLISYVYKLTIENQYQAIGAAITIFISLGLMTFAFIGFKNSKAFKEERL</sequence>
<feature type="transmembrane region" description="Helical" evidence="9">
    <location>
        <begin position="311"/>
        <end position="335"/>
    </location>
</feature>
<dbReference type="Proteomes" id="UP000516160">
    <property type="component" value="Chromosome"/>
</dbReference>
<evidence type="ECO:0000313" key="12">
    <source>
        <dbReference type="EMBL" id="QNO15473.1"/>
    </source>
</evidence>
<evidence type="ECO:0000256" key="10">
    <source>
        <dbReference type="SAM" id="Coils"/>
    </source>
</evidence>
<dbReference type="InterPro" id="IPR000515">
    <property type="entry name" value="MetI-like"/>
</dbReference>
<feature type="transmembrane region" description="Helical" evidence="9">
    <location>
        <begin position="485"/>
        <end position="504"/>
    </location>
</feature>
<evidence type="ECO:0000256" key="3">
    <source>
        <dbReference type="ARBA" id="ARBA00022448"/>
    </source>
</evidence>
<dbReference type="PANTHER" id="PTHR47314:SF1">
    <property type="entry name" value="MALTOSE_MALTODEXTRIN TRANSPORT SYSTEM PERMEASE PROTEIN MALF"/>
    <property type="match status" value="1"/>
</dbReference>
<evidence type="ECO:0000256" key="5">
    <source>
        <dbReference type="ARBA" id="ARBA00022597"/>
    </source>
</evidence>
<dbReference type="Pfam" id="PF00528">
    <property type="entry name" value="BPD_transp_1"/>
    <property type="match status" value="1"/>
</dbReference>
<dbReference type="InterPro" id="IPR035906">
    <property type="entry name" value="MetI-like_sf"/>
</dbReference>
<evidence type="ECO:0000256" key="2">
    <source>
        <dbReference type="ARBA" id="ARBA00009047"/>
    </source>
</evidence>
<dbReference type="AlphaFoldDB" id="A0A7G9W9W1"/>
<reference evidence="12 13" key="1">
    <citation type="submission" date="2020-07" db="EMBL/GenBank/DDBJ databases">
        <title>Alkalicella. sp. LB2 genome.</title>
        <authorList>
            <person name="Postec A."/>
            <person name="Quemeneur M."/>
        </authorList>
    </citation>
    <scope>NUCLEOTIDE SEQUENCE [LARGE SCALE GENOMIC DNA]</scope>
    <source>
        <strain evidence="12 13">LB2</strain>
    </source>
</reference>
<evidence type="ECO:0000259" key="11">
    <source>
        <dbReference type="PROSITE" id="PS50928"/>
    </source>
</evidence>
<comment type="similarity">
    <text evidence="2">Belongs to the binding-protein-dependent transport system permease family. MalFG subfamily.</text>
</comment>
<keyword evidence="5" id="KW-0762">Sugar transport</keyword>
<feature type="transmembrane region" description="Helical" evidence="9">
    <location>
        <begin position="516"/>
        <end position="536"/>
    </location>
</feature>
<feature type="transmembrane region" description="Helical" evidence="9">
    <location>
        <begin position="287"/>
        <end position="305"/>
    </location>
</feature>
<dbReference type="EMBL" id="CP058559">
    <property type="protein sequence ID" value="QNO15473.1"/>
    <property type="molecule type" value="Genomic_DNA"/>
</dbReference>
<dbReference type="Gene3D" id="1.10.3720.10">
    <property type="entry name" value="MetI-like"/>
    <property type="match status" value="1"/>
</dbReference>
<keyword evidence="13" id="KW-1185">Reference proteome</keyword>
<comment type="subcellular location">
    <subcellularLocation>
        <location evidence="1 9">Cell membrane</location>
        <topology evidence="1 9">Multi-pass membrane protein</topology>
    </subcellularLocation>
</comment>
<dbReference type="GO" id="GO:1990060">
    <property type="term" value="C:maltose transport complex"/>
    <property type="evidence" value="ECO:0007669"/>
    <property type="project" value="TreeGrafter"/>
</dbReference>
<evidence type="ECO:0000256" key="1">
    <source>
        <dbReference type="ARBA" id="ARBA00004651"/>
    </source>
</evidence>
<feature type="coiled-coil region" evidence="10">
    <location>
        <begin position="158"/>
        <end position="211"/>
    </location>
</feature>
<evidence type="ECO:0000256" key="6">
    <source>
        <dbReference type="ARBA" id="ARBA00022692"/>
    </source>
</evidence>
<feature type="transmembrane region" description="Helical" evidence="9">
    <location>
        <begin position="568"/>
        <end position="591"/>
    </location>
</feature>
<evidence type="ECO:0000256" key="9">
    <source>
        <dbReference type="RuleBase" id="RU363032"/>
    </source>
</evidence>
<gene>
    <name evidence="12" type="ORF">HYG86_12200</name>
</gene>
<keyword evidence="3 9" id="KW-0813">Transport</keyword>
<dbReference type="PANTHER" id="PTHR47314">
    <property type="entry name" value="MALTOSE/MALTODEXTRIN TRANSPORT SYSTEM PERMEASE PROTEIN MALF"/>
    <property type="match status" value="1"/>
</dbReference>